<evidence type="ECO:0000256" key="3">
    <source>
        <dbReference type="ARBA" id="ARBA00022764"/>
    </source>
</evidence>
<comment type="subcellular location">
    <subcellularLocation>
        <location evidence="1 4">Periplasm</location>
    </subcellularLocation>
</comment>
<sequence length="135" mass="13967">MLLLLLLLAAGPAQADTVIAARNLRPQSVVGPGDLILQEGSLPGAYESLTGLVGMEARVTLYAGRPVRPGDLGPPALVERNGLVSLVYDRGGLSITAEGRALDRAGVGEMVRVMNLASRLTVSGVVQPDGSVRVK</sequence>
<dbReference type="RefSeq" id="WP_160896213.1">
    <property type="nucleotide sequence ID" value="NZ_WUMU01000023.1"/>
</dbReference>
<dbReference type="SMART" id="SM00858">
    <property type="entry name" value="SAF"/>
    <property type="match status" value="1"/>
</dbReference>
<dbReference type="PANTHER" id="PTHR36307">
    <property type="entry name" value="FLAGELLA BASAL BODY P-RING FORMATION PROTEIN FLGA"/>
    <property type="match status" value="1"/>
</dbReference>
<feature type="signal peptide" evidence="5">
    <location>
        <begin position="1"/>
        <end position="15"/>
    </location>
</feature>
<evidence type="ECO:0000313" key="7">
    <source>
        <dbReference type="EMBL" id="MXN20090.1"/>
    </source>
</evidence>
<keyword evidence="7" id="KW-0282">Flagellum</keyword>
<feature type="chain" id="PRO_5026766164" description="Flagella basal body P-ring formation protein FlgA" evidence="5">
    <location>
        <begin position="16"/>
        <end position="135"/>
    </location>
</feature>
<keyword evidence="8" id="KW-1185">Reference proteome</keyword>
<proteinExistence type="inferred from homology"/>
<dbReference type="Proteomes" id="UP000477911">
    <property type="component" value="Unassembled WGS sequence"/>
</dbReference>
<organism evidence="7 8">
    <name type="scientific">Pseudooceanicola albus</name>
    <dbReference type="NCBI Taxonomy" id="2692189"/>
    <lineage>
        <taxon>Bacteria</taxon>
        <taxon>Pseudomonadati</taxon>
        <taxon>Pseudomonadota</taxon>
        <taxon>Alphaproteobacteria</taxon>
        <taxon>Rhodobacterales</taxon>
        <taxon>Paracoccaceae</taxon>
        <taxon>Pseudooceanicola</taxon>
    </lineage>
</organism>
<evidence type="ECO:0000256" key="1">
    <source>
        <dbReference type="ARBA" id="ARBA00004418"/>
    </source>
</evidence>
<keyword evidence="2 5" id="KW-0732">Signal</keyword>
<feature type="domain" description="SAF" evidence="6">
    <location>
        <begin position="15"/>
        <end position="73"/>
    </location>
</feature>
<name>A0A6L7G9V5_9RHOB</name>
<gene>
    <name evidence="7" type="primary">flgA</name>
    <name evidence="7" type="ORF">GR170_19825</name>
</gene>
<dbReference type="GO" id="GO:0042597">
    <property type="term" value="C:periplasmic space"/>
    <property type="evidence" value="ECO:0007669"/>
    <property type="project" value="UniProtKB-SubCell"/>
</dbReference>
<evidence type="ECO:0000256" key="2">
    <source>
        <dbReference type="ARBA" id="ARBA00022729"/>
    </source>
</evidence>
<comment type="caution">
    <text evidence="7">The sequence shown here is derived from an EMBL/GenBank/DDBJ whole genome shotgun (WGS) entry which is preliminary data.</text>
</comment>
<keyword evidence="7" id="KW-0966">Cell projection</keyword>
<protein>
    <recommendedName>
        <fullName evidence="4">Flagella basal body P-ring formation protein FlgA</fullName>
    </recommendedName>
</protein>
<comment type="similarity">
    <text evidence="4">Belongs to the FlgA family.</text>
</comment>
<dbReference type="AlphaFoldDB" id="A0A6L7G9V5"/>
<accession>A0A6L7G9V5</accession>
<evidence type="ECO:0000259" key="6">
    <source>
        <dbReference type="SMART" id="SM00858"/>
    </source>
</evidence>
<dbReference type="Gene3D" id="2.30.30.760">
    <property type="match status" value="1"/>
</dbReference>
<reference evidence="7 8" key="1">
    <citation type="submission" date="2019-12" db="EMBL/GenBank/DDBJ databases">
        <authorList>
            <person name="Li M."/>
        </authorList>
    </citation>
    <scope>NUCLEOTIDE SEQUENCE [LARGE SCALE GENOMIC DNA]</scope>
    <source>
        <strain evidence="7 8">GBMRC 2024</strain>
    </source>
</reference>
<evidence type="ECO:0000256" key="4">
    <source>
        <dbReference type="RuleBase" id="RU362063"/>
    </source>
</evidence>
<dbReference type="GO" id="GO:0044780">
    <property type="term" value="P:bacterial-type flagellum assembly"/>
    <property type="evidence" value="ECO:0007669"/>
    <property type="project" value="InterPro"/>
</dbReference>
<dbReference type="EMBL" id="WUMU01000023">
    <property type="protein sequence ID" value="MXN20090.1"/>
    <property type="molecule type" value="Genomic_DNA"/>
</dbReference>
<comment type="function">
    <text evidence="4">Involved in the assembly process of the P-ring formation. It may associate with FlgF on the rod constituting a structure essential for the P-ring assembly or may act as a modulator protein for the P-ring assembly.</text>
</comment>
<dbReference type="CDD" id="cd11614">
    <property type="entry name" value="SAF_CpaB_FlgA_like"/>
    <property type="match status" value="1"/>
</dbReference>
<dbReference type="PANTHER" id="PTHR36307:SF1">
    <property type="entry name" value="FLAGELLA BASAL BODY P-RING FORMATION PROTEIN FLGA"/>
    <property type="match status" value="1"/>
</dbReference>
<keyword evidence="3 4" id="KW-0574">Periplasm</keyword>
<dbReference type="InterPro" id="IPR017585">
    <property type="entry name" value="SAF_FlgA"/>
</dbReference>
<keyword evidence="4" id="KW-1005">Bacterial flagellum biogenesis</keyword>
<evidence type="ECO:0000313" key="8">
    <source>
        <dbReference type="Proteomes" id="UP000477911"/>
    </source>
</evidence>
<keyword evidence="7" id="KW-0969">Cilium</keyword>
<dbReference type="InterPro" id="IPR013974">
    <property type="entry name" value="SAF"/>
</dbReference>
<evidence type="ECO:0000256" key="5">
    <source>
        <dbReference type="SAM" id="SignalP"/>
    </source>
</evidence>
<dbReference type="Pfam" id="PF13144">
    <property type="entry name" value="ChapFlgA"/>
    <property type="match status" value="1"/>
</dbReference>
<dbReference type="NCBIfam" id="TIGR03170">
    <property type="entry name" value="flgA_cterm"/>
    <property type="match status" value="1"/>
</dbReference>
<dbReference type="InterPro" id="IPR039246">
    <property type="entry name" value="Flagellar_FlgA"/>
</dbReference>